<evidence type="ECO:0000313" key="6">
    <source>
        <dbReference type="Proteomes" id="UP001207930"/>
    </source>
</evidence>
<evidence type="ECO:0000256" key="2">
    <source>
        <dbReference type="ARBA" id="ARBA00023002"/>
    </source>
</evidence>
<comment type="caution">
    <text evidence="5">The sequence shown here is derived from an EMBL/GenBank/DDBJ whole genome shotgun (WGS) entry which is preliminary data.</text>
</comment>
<dbReference type="Gene3D" id="3.40.50.970">
    <property type="match status" value="1"/>
</dbReference>
<protein>
    <submittedName>
        <fullName evidence="5">Thiamine pyrophosphate-dependent dehydrogenase E1 component subunit alpha</fullName>
    </submittedName>
</protein>
<dbReference type="InterPro" id="IPR050642">
    <property type="entry name" value="PDH_E1_Alpha_Subunit"/>
</dbReference>
<accession>A0ABT3FU88</accession>
<evidence type="ECO:0000256" key="3">
    <source>
        <dbReference type="ARBA" id="ARBA00023052"/>
    </source>
</evidence>
<dbReference type="InterPro" id="IPR029061">
    <property type="entry name" value="THDP-binding"/>
</dbReference>
<keyword evidence="6" id="KW-1185">Reference proteome</keyword>
<keyword evidence="3" id="KW-0786">Thiamine pyrophosphate</keyword>
<name>A0ABT3FU88_9BACT</name>
<comment type="cofactor">
    <cofactor evidence="1">
        <name>thiamine diphosphate</name>
        <dbReference type="ChEBI" id="CHEBI:58937"/>
    </cofactor>
</comment>
<gene>
    <name evidence="5" type="ORF">OKA04_20635</name>
</gene>
<keyword evidence="2" id="KW-0560">Oxidoreductase</keyword>
<dbReference type="EMBL" id="JAPDDS010000015">
    <property type="protein sequence ID" value="MCW1887158.1"/>
    <property type="molecule type" value="Genomic_DNA"/>
</dbReference>
<reference evidence="5 6" key="1">
    <citation type="submission" date="2022-10" db="EMBL/GenBank/DDBJ databases">
        <title>Luteolibacter flavescens strain MCCC 1K03193, whole genome shotgun sequencing project.</title>
        <authorList>
            <person name="Zhao G."/>
            <person name="Shen L."/>
        </authorList>
    </citation>
    <scope>NUCLEOTIDE SEQUENCE [LARGE SCALE GENOMIC DNA]</scope>
    <source>
        <strain evidence="5 6">MCCC 1K03193</strain>
    </source>
</reference>
<dbReference type="Pfam" id="PF00676">
    <property type="entry name" value="E1_dh"/>
    <property type="match status" value="1"/>
</dbReference>
<dbReference type="Proteomes" id="UP001207930">
    <property type="component" value="Unassembled WGS sequence"/>
</dbReference>
<dbReference type="RefSeq" id="WP_264503113.1">
    <property type="nucleotide sequence ID" value="NZ_JAPDDS010000015.1"/>
</dbReference>
<proteinExistence type="predicted"/>
<dbReference type="SUPFAM" id="SSF52518">
    <property type="entry name" value="Thiamin diphosphate-binding fold (THDP-binding)"/>
    <property type="match status" value="1"/>
</dbReference>
<evidence type="ECO:0000256" key="1">
    <source>
        <dbReference type="ARBA" id="ARBA00001964"/>
    </source>
</evidence>
<dbReference type="CDD" id="cd02000">
    <property type="entry name" value="TPP_E1_PDC_ADC_BCADC"/>
    <property type="match status" value="1"/>
</dbReference>
<dbReference type="InterPro" id="IPR001017">
    <property type="entry name" value="DH_E1"/>
</dbReference>
<evidence type="ECO:0000313" key="5">
    <source>
        <dbReference type="EMBL" id="MCW1887158.1"/>
    </source>
</evidence>
<sequence length="349" mass="38804">MEYREHAVNRDWSAEGKIDLLRQMMRIRRFEQQAMKCYIFGEIGGWLPLDIGQESIAVSVRSLLGKDDHTVSGFRGLGHGLAAGIGMNGIMAELFGRSNGISKGKAGAVSCFAPDQNHWGAYALASAQTPLAAGFAFALKQRGIPGAAVCFLGDGAVNQGVYHESLNLAGLFGLPVVYIIENNGYAMSMSVPRSSRFKECLAKRAEGYDIEWDRFGDSDPYEIRARVSDALQRARVECRPTVLEIETYRYHGFHIADSRHKIYRSSEEIEEHKAKDPLGLWRRHLVEACLLNESEADEIDAQAKQEAIESVKFAKSGSPPTVEDIVRDVYWESDHGTEASRIGRHFFGE</sequence>
<feature type="domain" description="Dehydrogenase E1 component" evidence="4">
    <location>
        <begin position="22"/>
        <end position="321"/>
    </location>
</feature>
<evidence type="ECO:0000259" key="4">
    <source>
        <dbReference type="Pfam" id="PF00676"/>
    </source>
</evidence>
<dbReference type="PANTHER" id="PTHR11516">
    <property type="entry name" value="PYRUVATE DEHYDROGENASE E1 COMPONENT, ALPHA SUBUNIT BACTERIAL AND ORGANELLAR"/>
    <property type="match status" value="1"/>
</dbReference>
<organism evidence="5 6">
    <name type="scientific">Luteolibacter flavescens</name>
    <dbReference type="NCBI Taxonomy" id="1859460"/>
    <lineage>
        <taxon>Bacteria</taxon>
        <taxon>Pseudomonadati</taxon>
        <taxon>Verrucomicrobiota</taxon>
        <taxon>Verrucomicrobiia</taxon>
        <taxon>Verrucomicrobiales</taxon>
        <taxon>Verrucomicrobiaceae</taxon>
        <taxon>Luteolibacter</taxon>
    </lineage>
</organism>
<dbReference type="PANTHER" id="PTHR11516:SF60">
    <property type="entry name" value="PYRUVATE DEHYDROGENASE E1 COMPONENT SUBUNIT ALPHA"/>
    <property type="match status" value="1"/>
</dbReference>